<name>A0A8J2I6D4_9PLEO</name>
<feature type="domain" description="DUF3533" evidence="3">
    <location>
        <begin position="54"/>
        <end position="423"/>
    </location>
</feature>
<sequence length="445" mass="48397">MQDTKVPAQQGFSSSSPHPNPPPSLYRHTFFSSQGAAARKALIPGLVLPLVYNAILLWACISLFFGSLVQNNDVSKISVSAINLDDGLFGEGMMSGIREVLDSPGRHLQWSFSYEKTDPVASDTWGRNLVLDEAVWAVLQINANASLNLQQALATGDAGYDPSSAITLYFASARNQVTTLSATVPAVMSLVNPILARLAAVSTAEFLKKMASDKTALLTSLQCAQCLASPFAVRQIDLIPFSSPVAFGTLNTGLIFLLTFTFNIFTVLRASAAIHGSVFTLRTQLYMRSISSLSAYLFLSLMYTLGILAFGIPLTGHYTTPGSGFMALWMLNWCTMGACGLIMEAVFTVMGMPWAPFGLNIWLIANASASFTSFELMVGFYKYGYAMPFYHCIQATKSIVFGTRTHFGLNYGVLVSWMVLGWCGMCLSTAWRITMGKRTGIHRVP</sequence>
<dbReference type="Proteomes" id="UP000676310">
    <property type="component" value="Unassembled WGS sequence"/>
</dbReference>
<dbReference type="AlphaFoldDB" id="A0A8J2I6D4"/>
<proteinExistence type="predicted"/>
<keyword evidence="2" id="KW-0812">Transmembrane</keyword>
<feature type="region of interest" description="Disordered" evidence="1">
    <location>
        <begin position="1"/>
        <end position="24"/>
    </location>
</feature>
<dbReference type="RefSeq" id="XP_043171915.1">
    <property type="nucleotide sequence ID" value="XM_043315980.1"/>
</dbReference>
<reference evidence="4" key="1">
    <citation type="submission" date="2021-05" db="EMBL/GenBank/DDBJ databases">
        <authorList>
            <person name="Stam R."/>
        </authorList>
    </citation>
    <scope>NUCLEOTIDE SEQUENCE</scope>
    <source>
        <strain evidence="4">CS162</strain>
    </source>
</reference>
<dbReference type="PANTHER" id="PTHR34814">
    <property type="entry name" value="NITROSOGUANIDINE RESISTANCE PROTEIN SNG1"/>
    <property type="match status" value="1"/>
</dbReference>
<accession>A0A8J2I6D4</accession>
<comment type="caution">
    <text evidence="4">The sequence shown here is derived from an EMBL/GenBank/DDBJ whole genome shotgun (WGS) entry which is preliminary data.</text>
</comment>
<dbReference type="Pfam" id="PF12051">
    <property type="entry name" value="DUF3533"/>
    <property type="match status" value="1"/>
</dbReference>
<evidence type="ECO:0000256" key="2">
    <source>
        <dbReference type="SAM" id="Phobius"/>
    </source>
</evidence>
<evidence type="ECO:0000313" key="5">
    <source>
        <dbReference type="Proteomes" id="UP000676310"/>
    </source>
</evidence>
<keyword evidence="5" id="KW-1185">Reference proteome</keyword>
<feature type="transmembrane region" description="Helical" evidence="2">
    <location>
        <begin position="50"/>
        <end position="69"/>
    </location>
</feature>
<feature type="transmembrane region" description="Helical" evidence="2">
    <location>
        <begin position="411"/>
        <end position="433"/>
    </location>
</feature>
<gene>
    <name evidence="4" type="ORF">ALTATR162_LOCUS8350</name>
</gene>
<feature type="transmembrane region" description="Helical" evidence="2">
    <location>
        <begin position="359"/>
        <end position="381"/>
    </location>
</feature>
<dbReference type="InterPro" id="IPR022703">
    <property type="entry name" value="DUF3533"/>
</dbReference>
<evidence type="ECO:0000259" key="3">
    <source>
        <dbReference type="Pfam" id="PF12051"/>
    </source>
</evidence>
<feature type="transmembrane region" description="Helical" evidence="2">
    <location>
        <begin position="293"/>
        <end position="314"/>
    </location>
</feature>
<keyword evidence="2" id="KW-0472">Membrane</keyword>
<organism evidence="4 5">
    <name type="scientific">Alternaria atra</name>
    <dbReference type="NCBI Taxonomy" id="119953"/>
    <lineage>
        <taxon>Eukaryota</taxon>
        <taxon>Fungi</taxon>
        <taxon>Dikarya</taxon>
        <taxon>Ascomycota</taxon>
        <taxon>Pezizomycotina</taxon>
        <taxon>Dothideomycetes</taxon>
        <taxon>Pleosporomycetidae</taxon>
        <taxon>Pleosporales</taxon>
        <taxon>Pleosporineae</taxon>
        <taxon>Pleosporaceae</taxon>
        <taxon>Alternaria</taxon>
        <taxon>Alternaria sect. Ulocladioides</taxon>
    </lineage>
</organism>
<feature type="transmembrane region" description="Helical" evidence="2">
    <location>
        <begin position="326"/>
        <end position="347"/>
    </location>
</feature>
<dbReference type="GO" id="GO:0016020">
    <property type="term" value="C:membrane"/>
    <property type="evidence" value="ECO:0007669"/>
    <property type="project" value="TreeGrafter"/>
</dbReference>
<dbReference type="InterPro" id="IPR053001">
    <property type="entry name" value="MNNG_permease-like"/>
</dbReference>
<evidence type="ECO:0000256" key="1">
    <source>
        <dbReference type="SAM" id="MobiDB-lite"/>
    </source>
</evidence>
<feature type="transmembrane region" description="Helical" evidence="2">
    <location>
        <begin position="253"/>
        <end position="272"/>
    </location>
</feature>
<dbReference type="GeneID" id="67020451"/>
<protein>
    <recommendedName>
        <fullName evidence="3">DUF3533 domain-containing protein</fullName>
    </recommendedName>
</protein>
<dbReference type="EMBL" id="CAJRGZ010000023">
    <property type="protein sequence ID" value="CAG5177724.1"/>
    <property type="molecule type" value="Genomic_DNA"/>
</dbReference>
<keyword evidence="2" id="KW-1133">Transmembrane helix</keyword>
<dbReference type="OrthoDB" id="2140105at2759"/>
<evidence type="ECO:0000313" key="4">
    <source>
        <dbReference type="EMBL" id="CAG5177724.1"/>
    </source>
</evidence>
<dbReference type="PANTHER" id="PTHR34814:SF1">
    <property type="entry name" value="NITROSOGUANIDINE RESISTANCE PROTEIN SNG1"/>
    <property type="match status" value="1"/>
</dbReference>